<evidence type="ECO:0008006" key="3">
    <source>
        <dbReference type="Google" id="ProtNLM"/>
    </source>
</evidence>
<protein>
    <recommendedName>
        <fullName evidence="3">Lipid/polyisoprenoid-binding YceI-like domain-containing protein</fullName>
    </recommendedName>
</protein>
<dbReference type="AlphaFoldDB" id="A4CKF3"/>
<sequence length="199" mass="22410">MVTFSTFVAKTTVFAVIAAFLLFIGDEDSETTVHIHPESEVVIAGTTNVNSFDCSYILEDKSDPLHVVYETKDGKFLFSKAELFLQNSGFDCGGRGINRDFQELLKTEDHPRVLLELLYAEVPEKPSDVIRAGLRITLAGVSREFETELICDMNPDLCIYGNFVMHLSDFDLEAPRKALGIIQVDDRIEVQLNIKLRPY</sequence>
<reference evidence="1 2" key="1">
    <citation type="journal article" date="2009" name="J. Bacteriol.">
        <title>Complete genome sequence of Robiginitalea biformata HTCC2501.</title>
        <authorList>
            <person name="Oh H.M."/>
            <person name="Giovannoni S.J."/>
            <person name="Lee K."/>
            <person name="Ferriera S."/>
            <person name="Johnson J."/>
            <person name="Cho J.C."/>
        </authorList>
    </citation>
    <scope>NUCLEOTIDE SEQUENCE [LARGE SCALE GENOMIC DNA]</scope>
    <source>
        <strain evidence="2">ATCC BAA-864 / HTCC2501 / KCTC 12146</strain>
    </source>
</reference>
<evidence type="ECO:0000313" key="2">
    <source>
        <dbReference type="Proteomes" id="UP000009049"/>
    </source>
</evidence>
<evidence type="ECO:0000313" key="1">
    <source>
        <dbReference type="EMBL" id="EAR15352.1"/>
    </source>
</evidence>
<accession>A4CKF3</accession>
<dbReference type="eggNOG" id="COG2353">
    <property type="taxonomic scope" value="Bacteria"/>
</dbReference>
<organism evidence="1 2">
    <name type="scientific">Robiginitalea biformata (strain ATCC BAA-864 / DSM 15991 / KCTC 12146 / HTCC2501)</name>
    <dbReference type="NCBI Taxonomy" id="313596"/>
    <lineage>
        <taxon>Bacteria</taxon>
        <taxon>Pseudomonadati</taxon>
        <taxon>Bacteroidota</taxon>
        <taxon>Flavobacteriia</taxon>
        <taxon>Flavobacteriales</taxon>
        <taxon>Flavobacteriaceae</taxon>
        <taxon>Robiginitalea</taxon>
    </lineage>
</organism>
<dbReference type="HOGENOM" id="CLU_108463_1_0_10"/>
<gene>
    <name evidence="1" type="ordered locus">RB2501_13529</name>
</gene>
<dbReference type="InterPro" id="IPR036761">
    <property type="entry name" value="TTHA0802/YceI-like_sf"/>
</dbReference>
<dbReference type="Proteomes" id="UP000009049">
    <property type="component" value="Chromosome"/>
</dbReference>
<name>A4CKF3_ROBBH</name>
<dbReference type="STRING" id="313596.RB2501_13529"/>
<proteinExistence type="predicted"/>
<dbReference type="RefSeq" id="WP_015754669.1">
    <property type="nucleotide sequence ID" value="NC_013222.1"/>
</dbReference>
<keyword evidence="2" id="KW-1185">Reference proteome</keyword>
<dbReference type="EMBL" id="CP001712">
    <property type="protein sequence ID" value="EAR15352.1"/>
    <property type="molecule type" value="Genomic_DNA"/>
</dbReference>
<dbReference type="Gene3D" id="2.40.128.110">
    <property type="entry name" value="Lipid/polyisoprenoid-binding, YceI-like"/>
    <property type="match status" value="1"/>
</dbReference>
<dbReference type="KEGG" id="rbi:RB2501_13529"/>
<dbReference type="OrthoDB" id="1121590at2"/>